<keyword evidence="8" id="KW-1185">Reference proteome</keyword>
<keyword evidence="5 6" id="KW-0472">Membrane</keyword>
<accession>A0AAN2C7F0</accession>
<evidence type="ECO:0000313" key="8">
    <source>
        <dbReference type="Proteomes" id="UP001317532"/>
    </source>
</evidence>
<sequence>MRPLDLLIGALFAGAIALAARRTHALTTGGALAAFAVGTVTYASGTLGFTFVLLAFFVPSVVLSRVGKRRKRALVDIGKAGARDAMQVLANGGVATLCAAAWAFTYDVRWAAAFAGAYAAATADTWGTEIGTLARGAPRSIVTGKRVPAGISGGITRAGSLAEAAGAAWLALAGTAGIAVAYALGSRGHATIWAFGEPATAIGLVAGGIALGGVAGALVDSLLGASLQELRFCDACGRSCETDPHVCGAPTRLMRGVRGVSNDAVNLLATLAGAAVAFALAAEAAITSR</sequence>
<dbReference type="PANTHER" id="PTHR13353">
    <property type="entry name" value="TRANSMEMBRANE PROTEIN 19"/>
    <property type="match status" value="1"/>
</dbReference>
<evidence type="ECO:0008006" key="9">
    <source>
        <dbReference type="Google" id="ProtNLM"/>
    </source>
</evidence>
<keyword evidence="4 6" id="KW-1133">Transmembrane helix</keyword>
<evidence type="ECO:0000256" key="6">
    <source>
        <dbReference type="SAM" id="Phobius"/>
    </source>
</evidence>
<dbReference type="Pfam" id="PF01940">
    <property type="entry name" value="DUF92"/>
    <property type="match status" value="1"/>
</dbReference>
<evidence type="ECO:0000256" key="4">
    <source>
        <dbReference type="ARBA" id="ARBA00022989"/>
    </source>
</evidence>
<comment type="subcellular location">
    <subcellularLocation>
        <location evidence="1">Membrane</location>
        <topology evidence="1">Multi-pass membrane protein</topology>
    </subcellularLocation>
</comment>
<dbReference type="AlphaFoldDB" id="A0AAN2C7F0"/>
<dbReference type="RefSeq" id="WP_317995978.1">
    <property type="nucleotide sequence ID" value="NZ_AP025523.1"/>
</dbReference>
<feature type="transmembrane region" description="Helical" evidence="6">
    <location>
        <begin position="41"/>
        <end position="64"/>
    </location>
</feature>
<name>A0AAN2C7F0_UNVUL</name>
<evidence type="ECO:0000256" key="1">
    <source>
        <dbReference type="ARBA" id="ARBA00004141"/>
    </source>
</evidence>
<feature type="transmembrane region" description="Helical" evidence="6">
    <location>
        <begin position="166"/>
        <end position="185"/>
    </location>
</feature>
<dbReference type="KEGG" id="vab:WPS_01660"/>
<organism evidence="7 8">
    <name type="scientific">Vulcanimicrobium alpinum</name>
    <dbReference type="NCBI Taxonomy" id="3016050"/>
    <lineage>
        <taxon>Bacteria</taxon>
        <taxon>Bacillati</taxon>
        <taxon>Vulcanimicrobiota</taxon>
        <taxon>Vulcanimicrobiia</taxon>
        <taxon>Vulcanimicrobiales</taxon>
        <taxon>Vulcanimicrobiaceae</taxon>
        <taxon>Vulcanimicrobium</taxon>
    </lineage>
</organism>
<dbReference type="EMBL" id="AP025523">
    <property type="protein sequence ID" value="BDE04890.1"/>
    <property type="molecule type" value="Genomic_DNA"/>
</dbReference>
<feature type="transmembrane region" description="Helical" evidence="6">
    <location>
        <begin position="192"/>
        <end position="219"/>
    </location>
</feature>
<dbReference type="Proteomes" id="UP001317532">
    <property type="component" value="Chromosome"/>
</dbReference>
<proteinExistence type="inferred from homology"/>
<evidence type="ECO:0000256" key="3">
    <source>
        <dbReference type="ARBA" id="ARBA00022692"/>
    </source>
</evidence>
<gene>
    <name evidence="7" type="ORF">WPS_01660</name>
</gene>
<dbReference type="InterPro" id="IPR002794">
    <property type="entry name" value="DUF92_TMEM19"/>
</dbReference>
<keyword evidence="3 6" id="KW-0812">Transmembrane</keyword>
<reference evidence="7 8" key="1">
    <citation type="journal article" date="2022" name="ISME Commun">
        <title>Vulcanimicrobium alpinus gen. nov. sp. nov., the first cultivated representative of the candidate phylum 'Eremiobacterota', is a metabolically versatile aerobic anoxygenic phototroph.</title>
        <authorList>
            <person name="Yabe S."/>
            <person name="Muto K."/>
            <person name="Abe K."/>
            <person name="Yokota A."/>
            <person name="Staudigel H."/>
            <person name="Tebo B.M."/>
        </authorList>
    </citation>
    <scope>NUCLEOTIDE SEQUENCE [LARGE SCALE GENOMIC DNA]</scope>
    <source>
        <strain evidence="7 8">WC8-2</strain>
    </source>
</reference>
<evidence type="ECO:0000256" key="2">
    <source>
        <dbReference type="ARBA" id="ARBA00009012"/>
    </source>
</evidence>
<protein>
    <recommendedName>
        <fullName evidence="9">DUF92 domain-containing protein</fullName>
    </recommendedName>
</protein>
<dbReference type="PANTHER" id="PTHR13353:SF5">
    <property type="entry name" value="TRANSMEMBRANE PROTEIN 19"/>
    <property type="match status" value="1"/>
</dbReference>
<evidence type="ECO:0000313" key="7">
    <source>
        <dbReference type="EMBL" id="BDE04890.1"/>
    </source>
</evidence>
<feature type="transmembrane region" description="Helical" evidence="6">
    <location>
        <begin position="264"/>
        <end position="286"/>
    </location>
</feature>
<comment type="similarity">
    <text evidence="2">Belongs to the TMEM19 family.</text>
</comment>
<dbReference type="GO" id="GO:0016020">
    <property type="term" value="C:membrane"/>
    <property type="evidence" value="ECO:0007669"/>
    <property type="project" value="UniProtKB-SubCell"/>
</dbReference>
<evidence type="ECO:0000256" key="5">
    <source>
        <dbReference type="ARBA" id="ARBA00023136"/>
    </source>
</evidence>